<proteinExistence type="predicted"/>
<gene>
    <name evidence="1" type="ORF">E2636_13925</name>
</gene>
<dbReference type="KEGG" id="panc:E2636_13925"/>
<organism evidence="1 2">
    <name type="scientific">Paenisporosarcina antarctica</name>
    <dbReference type="NCBI Taxonomy" id="417367"/>
    <lineage>
        <taxon>Bacteria</taxon>
        <taxon>Bacillati</taxon>
        <taxon>Bacillota</taxon>
        <taxon>Bacilli</taxon>
        <taxon>Bacillales</taxon>
        <taxon>Caryophanaceae</taxon>
        <taxon>Paenisporosarcina</taxon>
    </lineage>
</organism>
<evidence type="ECO:0008006" key="3">
    <source>
        <dbReference type="Google" id="ProtNLM"/>
    </source>
</evidence>
<dbReference type="Proteomes" id="UP000294292">
    <property type="component" value="Chromosome"/>
</dbReference>
<dbReference type="SUPFAM" id="SSF53756">
    <property type="entry name" value="UDP-Glycosyltransferase/glycogen phosphorylase"/>
    <property type="match status" value="1"/>
</dbReference>
<sequence>MSNQIQQKTILFTIGRAGYPVTRCIHLAKLLASHRILFAAPVKQTVVLQTLDQKGFAPLSYARKADLKALLEEYEPDVVISDGCDTDIDEGKLLSSLVPVTLHFDDFGEGGKTATRVVQSLYREDREPVPSHYVVGPSGFVVPDELEPYANSGLKQVTTLPLPHVVVTFADDDADNLSYRTLRHLLHLQIPLAITVALHSSYHHSRDDLKLMALGRKQTRIVECDDPIQLISESDLVICDASFTPYYVAVIGKPCIVIAEDEKEAQQAFPRESNGFIYLGLGRKLKQSHLQNAVMETILHPKRSLRAVKKQLALKLPLNNLNMQQFLERTIQEEAREITK</sequence>
<evidence type="ECO:0000313" key="1">
    <source>
        <dbReference type="EMBL" id="QBP42178.1"/>
    </source>
</evidence>
<accession>A0A4P7A0Q4</accession>
<evidence type="ECO:0000313" key="2">
    <source>
        <dbReference type="Proteomes" id="UP000294292"/>
    </source>
</evidence>
<name>A0A4P7A0Q4_9BACL</name>
<dbReference type="EMBL" id="CP038015">
    <property type="protein sequence ID" value="QBP42178.1"/>
    <property type="molecule type" value="Genomic_DNA"/>
</dbReference>
<keyword evidence="2" id="KW-1185">Reference proteome</keyword>
<reference evidence="1 2" key="1">
    <citation type="submission" date="2019-03" db="EMBL/GenBank/DDBJ databases">
        <title>Complete genome sequence of Paenisporosarcina antarctica CGMCC 1.6503T.</title>
        <authorList>
            <person name="Rong J.-C."/>
            <person name="Chi N.-Y."/>
            <person name="Zhang Q.-F."/>
        </authorList>
    </citation>
    <scope>NUCLEOTIDE SEQUENCE [LARGE SCALE GENOMIC DNA]</scope>
    <source>
        <strain evidence="1 2">CGMCC 1.6503</strain>
    </source>
</reference>
<dbReference type="AlphaFoldDB" id="A0A4P7A0Q4"/>
<dbReference type="OrthoDB" id="2444888at2"/>
<dbReference type="RefSeq" id="WP_134210734.1">
    <property type="nucleotide sequence ID" value="NZ_CP038015.1"/>
</dbReference>
<protein>
    <recommendedName>
        <fullName evidence="3">CMP-N-acetylneuraminic acid synthetase</fullName>
    </recommendedName>
</protein>
<dbReference type="Gene3D" id="3.40.50.2000">
    <property type="entry name" value="Glycogen Phosphorylase B"/>
    <property type="match status" value="1"/>
</dbReference>